<evidence type="ECO:0000313" key="8">
    <source>
        <dbReference type="Proteomes" id="UP000790833"/>
    </source>
</evidence>
<dbReference type="AlphaFoldDB" id="A0A9P8AJ61"/>
<name>A0A9P8AJ61_9ASCO</name>
<keyword evidence="3 4" id="KW-0560">Oxidoreductase</keyword>
<keyword evidence="1 4" id="KW-0285">Flavoprotein</keyword>
<dbReference type="InterPro" id="IPR050315">
    <property type="entry name" value="FAD-oxidoreductase_2"/>
</dbReference>
<dbReference type="EC" id="1.3.1.6" evidence="4"/>
<comment type="cofactor">
    <cofactor evidence="4">
        <name>FAD</name>
        <dbReference type="ChEBI" id="CHEBI:57692"/>
    </cofactor>
    <text evidence="4">Binds 1 FAD per monomer.</text>
</comment>
<keyword evidence="8" id="KW-1185">Reference proteome</keyword>
<proteinExistence type="inferred from homology"/>
<evidence type="ECO:0000256" key="4">
    <source>
        <dbReference type="RuleBase" id="RU366062"/>
    </source>
</evidence>
<dbReference type="Gene3D" id="3.50.50.60">
    <property type="entry name" value="FAD/NAD(P)-binding domain"/>
    <property type="match status" value="1"/>
</dbReference>
<feature type="compositionally biased region" description="Polar residues" evidence="5">
    <location>
        <begin position="47"/>
        <end position="61"/>
    </location>
</feature>
<dbReference type="NCBIfam" id="TIGR01813">
    <property type="entry name" value="flavo_cyto_c"/>
    <property type="match status" value="1"/>
</dbReference>
<comment type="catalytic activity">
    <reaction evidence="4">
        <text>succinate + NAD(+) = fumarate + NADH + H(+)</text>
        <dbReference type="Rhea" id="RHEA:18281"/>
        <dbReference type="ChEBI" id="CHEBI:15378"/>
        <dbReference type="ChEBI" id="CHEBI:29806"/>
        <dbReference type="ChEBI" id="CHEBI:30031"/>
        <dbReference type="ChEBI" id="CHEBI:57540"/>
        <dbReference type="ChEBI" id="CHEBI:57945"/>
        <dbReference type="EC" id="1.3.1.6"/>
    </reaction>
</comment>
<dbReference type="Pfam" id="PF00890">
    <property type="entry name" value="FAD_binding_2"/>
    <property type="match status" value="1"/>
</dbReference>
<evidence type="ECO:0000256" key="2">
    <source>
        <dbReference type="ARBA" id="ARBA00022827"/>
    </source>
</evidence>
<dbReference type="InterPro" id="IPR003953">
    <property type="entry name" value="FAD-dep_OxRdtase_2_FAD-bd"/>
</dbReference>
<dbReference type="RefSeq" id="XP_043050680.1">
    <property type="nucleotide sequence ID" value="XM_043194356.1"/>
</dbReference>
<dbReference type="SUPFAM" id="SSF56425">
    <property type="entry name" value="Succinate dehydrogenase/fumarate reductase flavoprotein, catalytic domain"/>
    <property type="match status" value="1"/>
</dbReference>
<dbReference type="GO" id="GO:0016156">
    <property type="term" value="F:fumarate reductase (NADH) activity"/>
    <property type="evidence" value="ECO:0007669"/>
    <property type="project" value="UniProtKB-EC"/>
</dbReference>
<dbReference type="Gene3D" id="3.90.700.10">
    <property type="entry name" value="Succinate dehydrogenase/fumarate reductase flavoprotein, catalytic domain"/>
    <property type="match status" value="1"/>
</dbReference>
<dbReference type="GO" id="GO:0010181">
    <property type="term" value="F:FMN binding"/>
    <property type="evidence" value="ECO:0007669"/>
    <property type="project" value="InterPro"/>
</dbReference>
<sequence length="485" mass="52881">MGMKGMETDTVIVGTGLAGLTTALKVLERGVPVILVEKTDRLGGNSMKASSGINGTPTKYQTAKEDEDSVESFESDTVVSGKGLSKLDLVEVLVHQSKNAIEWLTEHNKIDLSVVTKLGGHSHARTHRGSGKLPPGFAIMSLLIKRIEEYERDQKVTVLKESLLNKILKSNSGNVIGIEYVDSDKKTRHITSKNVVLATGGYSADFGSLLKQFRPDLVSFPSTNGQQTTGDGQKVAARDVEANLIHMDQVQVHPTGFLKLTSINEKWKFLCGELIRGIGGFLISPVTGERFTNELGRRDQVTQAILDNCGVTTSLSNDIGIELGRAVSLIVVNKNDYEKAKNHIDFYTSQKLLQRGSLTDMVQFLRRINDKIDGKVVLNTLIDYNNAIASKKDDTYGRKDFGSTFDEENEEYYFGLITPVVHFSMGGIEINKYGQVLNKDHQIVPNLYAVGEVSGGLHGGNRLGGSSLLECVVFGTVVSGKITGD</sequence>
<dbReference type="GeneID" id="66117028"/>
<organism evidence="7 8">
    <name type="scientific">Scheffersomyces spartinae</name>
    <dbReference type="NCBI Taxonomy" id="45513"/>
    <lineage>
        <taxon>Eukaryota</taxon>
        <taxon>Fungi</taxon>
        <taxon>Dikarya</taxon>
        <taxon>Ascomycota</taxon>
        <taxon>Saccharomycotina</taxon>
        <taxon>Pichiomycetes</taxon>
        <taxon>Debaryomycetaceae</taxon>
        <taxon>Scheffersomyces</taxon>
    </lineage>
</organism>
<comment type="caution">
    <text evidence="7">The sequence shown here is derived from an EMBL/GenBank/DDBJ whole genome shotgun (WGS) entry which is preliminary data.</text>
</comment>
<dbReference type="OrthoDB" id="10254877at2759"/>
<dbReference type="PANTHER" id="PTHR43400">
    <property type="entry name" value="FUMARATE REDUCTASE"/>
    <property type="match status" value="1"/>
</dbReference>
<dbReference type="SUPFAM" id="SSF51905">
    <property type="entry name" value="FAD/NAD(P)-binding domain"/>
    <property type="match status" value="1"/>
</dbReference>
<reference evidence="7" key="1">
    <citation type="submission" date="2021-03" db="EMBL/GenBank/DDBJ databases">
        <authorList>
            <person name="Palmer J.M."/>
        </authorList>
    </citation>
    <scope>NUCLEOTIDE SEQUENCE</scope>
    <source>
        <strain evidence="7">ARV_011</strain>
    </source>
</reference>
<dbReference type="EMBL" id="JAHMUF010000004">
    <property type="protein sequence ID" value="KAG7195133.1"/>
    <property type="molecule type" value="Genomic_DNA"/>
</dbReference>
<dbReference type="Proteomes" id="UP000790833">
    <property type="component" value="Unassembled WGS sequence"/>
</dbReference>
<protein>
    <recommendedName>
        <fullName evidence="4">Fumarate reductase</fullName>
        <ecNumber evidence="4">1.3.1.6</ecNumber>
    </recommendedName>
</protein>
<evidence type="ECO:0000256" key="5">
    <source>
        <dbReference type="SAM" id="MobiDB-lite"/>
    </source>
</evidence>
<evidence type="ECO:0000256" key="1">
    <source>
        <dbReference type="ARBA" id="ARBA00022630"/>
    </source>
</evidence>
<dbReference type="InterPro" id="IPR036188">
    <property type="entry name" value="FAD/NAD-bd_sf"/>
</dbReference>
<evidence type="ECO:0000256" key="3">
    <source>
        <dbReference type="ARBA" id="ARBA00023002"/>
    </source>
</evidence>
<dbReference type="InterPro" id="IPR010960">
    <property type="entry name" value="Flavocytochrome_c"/>
</dbReference>
<comment type="similarity">
    <text evidence="4">Belongs to the FAD-dependent oxidoreductase 2 family. FRD/SDH subfamily.</text>
</comment>
<evidence type="ECO:0000313" key="7">
    <source>
        <dbReference type="EMBL" id="KAG7195133.1"/>
    </source>
</evidence>
<evidence type="ECO:0000259" key="6">
    <source>
        <dbReference type="Pfam" id="PF00890"/>
    </source>
</evidence>
<dbReference type="InterPro" id="IPR027477">
    <property type="entry name" value="Succ_DH/fumarate_Rdtase_cat_sf"/>
</dbReference>
<dbReference type="PANTHER" id="PTHR43400:SF1">
    <property type="entry name" value="FUMARATE REDUCTASE"/>
    <property type="match status" value="1"/>
</dbReference>
<feature type="region of interest" description="Disordered" evidence="5">
    <location>
        <begin position="46"/>
        <end position="67"/>
    </location>
</feature>
<feature type="domain" description="FAD-dependent oxidoreductase 2 FAD-binding" evidence="6">
    <location>
        <begin position="9"/>
        <end position="468"/>
    </location>
</feature>
<keyword evidence="2 4" id="KW-0274">FAD</keyword>
<gene>
    <name evidence="7" type="primary">OSM1</name>
    <name evidence="7" type="ORF">KQ657_003654</name>
</gene>
<comment type="function">
    <text evidence="4">Irreversibly catalyzes the reduction of fumarate to succinate.</text>
</comment>
<accession>A0A9P8AJ61</accession>